<keyword evidence="8" id="KW-1185">Reference proteome</keyword>
<dbReference type="PANTHER" id="PTHR30178:SF3">
    <property type="entry name" value="SUCCINATE-ACETATE_PROTON SYMPORTER SATP"/>
    <property type="match status" value="1"/>
</dbReference>
<comment type="similarity">
    <text evidence="2">Belongs to the acetate uptake transporter (AceTr) (TC 2.A.96) family.</text>
</comment>
<organism evidence="7 8">
    <name type="scientific">Pseudogulbenkiania subflava DSM 22618</name>
    <dbReference type="NCBI Taxonomy" id="1123014"/>
    <lineage>
        <taxon>Bacteria</taxon>
        <taxon>Pseudomonadati</taxon>
        <taxon>Pseudomonadota</taxon>
        <taxon>Betaproteobacteria</taxon>
        <taxon>Neisseriales</taxon>
        <taxon>Chromobacteriaceae</taxon>
        <taxon>Pseudogulbenkiania</taxon>
    </lineage>
</organism>
<dbReference type="EMBL" id="FXAG01000025">
    <property type="protein sequence ID" value="SMF48552.1"/>
    <property type="molecule type" value="Genomic_DNA"/>
</dbReference>
<comment type="subcellular location">
    <subcellularLocation>
        <location evidence="1">Membrane</location>
        <topology evidence="1">Multi-pass membrane protein</topology>
    </subcellularLocation>
</comment>
<reference evidence="8" key="1">
    <citation type="submission" date="2017-04" db="EMBL/GenBank/DDBJ databases">
        <authorList>
            <person name="Varghese N."/>
            <person name="Submissions S."/>
        </authorList>
    </citation>
    <scope>NUCLEOTIDE SEQUENCE [LARGE SCALE GENOMIC DNA]</scope>
    <source>
        <strain evidence="8">DSM 22618</strain>
    </source>
</reference>
<keyword evidence="4 6" id="KW-1133">Transmembrane helix</keyword>
<dbReference type="RefSeq" id="WP_085277591.1">
    <property type="nucleotide sequence ID" value="NZ_FXAG01000025.1"/>
</dbReference>
<dbReference type="PANTHER" id="PTHR30178">
    <property type="entry name" value="INNER MEMBRANE PROTEIN YAAH"/>
    <property type="match status" value="1"/>
</dbReference>
<evidence type="ECO:0000256" key="5">
    <source>
        <dbReference type="ARBA" id="ARBA00023136"/>
    </source>
</evidence>
<evidence type="ECO:0000256" key="6">
    <source>
        <dbReference type="SAM" id="Phobius"/>
    </source>
</evidence>
<dbReference type="Proteomes" id="UP000192920">
    <property type="component" value="Unassembled WGS sequence"/>
</dbReference>
<gene>
    <name evidence="7" type="ORF">SAMN02745746_03579</name>
</gene>
<dbReference type="Pfam" id="PF01184">
    <property type="entry name" value="Gpr1_Fun34_YaaH"/>
    <property type="match status" value="1"/>
</dbReference>
<name>A0A1Y6CDD6_9NEIS</name>
<evidence type="ECO:0000256" key="4">
    <source>
        <dbReference type="ARBA" id="ARBA00022989"/>
    </source>
</evidence>
<protein>
    <submittedName>
        <fullName evidence="7">Uncharacterized protein</fullName>
    </submittedName>
</protein>
<feature type="transmembrane region" description="Helical" evidence="6">
    <location>
        <begin position="74"/>
        <end position="94"/>
    </location>
</feature>
<proteinExistence type="inferred from homology"/>
<keyword evidence="3 6" id="KW-0812">Transmembrane</keyword>
<evidence type="ECO:0000313" key="7">
    <source>
        <dbReference type="EMBL" id="SMF48552.1"/>
    </source>
</evidence>
<feature type="transmembrane region" description="Helical" evidence="6">
    <location>
        <begin position="170"/>
        <end position="189"/>
    </location>
</feature>
<feature type="transmembrane region" description="Helical" evidence="6">
    <location>
        <begin position="21"/>
        <end position="42"/>
    </location>
</feature>
<evidence type="ECO:0000256" key="3">
    <source>
        <dbReference type="ARBA" id="ARBA00022692"/>
    </source>
</evidence>
<feature type="transmembrane region" description="Helical" evidence="6">
    <location>
        <begin position="48"/>
        <end position="67"/>
    </location>
</feature>
<evidence type="ECO:0000256" key="2">
    <source>
        <dbReference type="ARBA" id="ARBA00005587"/>
    </source>
</evidence>
<evidence type="ECO:0000256" key="1">
    <source>
        <dbReference type="ARBA" id="ARBA00004141"/>
    </source>
</evidence>
<dbReference type="InterPro" id="IPR000791">
    <property type="entry name" value="Gpr1/Fun34/SatP-like"/>
</dbReference>
<sequence>MTAPQQGLQIVETRTTIADPTALGVFGLSLVTFVAASAKMHWTEGVGYLIPWTMFLGSIAQIWASSLDFKKNNYFGAIVLGVYGLFWMAVSMHWAISLGWFGAVDPAQFDPHQIAFAFFGYGIFSLFIMVVAFETNKVFATIVVLINVLLFSLGFAALGVAKAQFSTAAAWSELLISLLGFYACGAIFFRNFFGREILPLGAPLGLIKRS</sequence>
<evidence type="ECO:0000313" key="8">
    <source>
        <dbReference type="Proteomes" id="UP000192920"/>
    </source>
</evidence>
<feature type="transmembrane region" description="Helical" evidence="6">
    <location>
        <begin position="138"/>
        <end position="158"/>
    </location>
</feature>
<dbReference type="InterPro" id="IPR047623">
    <property type="entry name" value="SatP"/>
</dbReference>
<feature type="transmembrane region" description="Helical" evidence="6">
    <location>
        <begin position="114"/>
        <end position="133"/>
    </location>
</feature>
<keyword evidence="5 6" id="KW-0472">Membrane</keyword>
<accession>A0A1Y6CDD6</accession>
<dbReference type="GO" id="GO:0016020">
    <property type="term" value="C:membrane"/>
    <property type="evidence" value="ECO:0007669"/>
    <property type="project" value="UniProtKB-SubCell"/>
</dbReference>
<dbReference type="NCBIfam" id="NF038013">
    <property type="entry name" value="AceTr_1"/>
    <property type="match status" value="1"/>
</dbReference>
<dbReference type="AlphaFoldDB" id="A0A1Y6CDD6"/>